<protein>
    <recommendedName>
        <fullName evidence="3">AAA+ ATPase domain-containing protein</fullName>
    </recommendedName>
</protein>
<dbReference type="InterPro" id="IPR027417">
    <property type="entry name" value="P-loop_NTPase"/>
</dbReference>
<evidence type="ECO:0008006" key="3">
    <source>
        <dbReference type="Google" id="ProtNLM"/>
    </source>
</evidence>
<dbReference type="InterPro" id="IPR008868">
    <property type="entry name" value="TniB"/>
</dbReference>
<sequence length="301" mass="33707">MTNLPFTNNKLRPEMREFLDIDGRDRLYACWDRIWIPTPSAEEAFLALQDCMHAAPSTKPRGLIITGDADTGKSRTMTAFRDKHLPKVNPATEYAEHPVIYITAPDNPSRTAVLKKILDELGHPLLYNASDENLRAHTIRMLKSCAVGTIMIDEIGDIQRDYVSSKVVEFLRFLKGLINETGRPFVVGGTPVVLDLIGGEEQIAGRLNTVVRLKPFTLTEFVKILLAFEHMLPLRAVSDFRADESLILTTFDLSGGYIGRLSYLLHDACQVAIEDRSERITLATIEKVKDRSIATVGRRVA</sequence>
<gene>
    <name evidence="1" type="ORF">CVN68_00245</name>
</gene>
<dbReference type="AlphaFoldDB" id="A0A2K8M9Q8"/>
<proteinExistence type="predicted"/>
<organism evidence="1 2">
    <name type="scientific">Sphingomonas psychrotolerans</name>
    <dbReference type="NCBI Taxonomy" id="1327635"/>
    <lineage>
        <taxon>Bacteria</taxon>
        <taxon>Pseudomonadati</taxon>
        <taxon>Pseudomonadota</taxon>
        <taxon>Alphaproteobacteria</taxon>
        <taxon>Sphingomonadales</taxon>
        <taxon>Sphingomonadaceae</taxon>
        <taxon>Sphingomonas</taxon>
    </lineage>
</organism>
<dbReference type="KEGG" id="sphc:CVN68_00245"/>
<dbReference type="Gene3D" id="3.40.50.300">
    <property type="entry name" value="P-loop containing nucleotide triphosphate hydrolases"/>
    <property type="match status" value="1"/>
</dbReference>
<name>A0A2K8M9Q8_9SPHN</name>
<dbReference type="SUPFAM" id="SSF52540">
    <property type="entry name" value="P-loop containing nucleoside triphosphate hydrolases"/>
    <property type="match status" value="1"/>
</dbReference>
<keyword evidence="2" id="KW-1185">Reference proteome</keyword>
<dbReference type="OrthoDB" id="7605033at2"/>
<dbReference type="EMBL" id="CP024923">
    <property type="protein sequence ID" value="ATY30615.1"/>
    <property type="molecule type" value="Genomic_DNA"/>
</dbReference>
<accession>A0A2K8M9Q8</accession>
<dbReference type="RefSeq" id="WP_100280430.1">
    <property type="nucleotide sequence ID" value="NZ_CP024923.1"/>
</dbReference>
<evidence type="ECO:0000313" key="1">
    <source>
        <dbReference type="EMBL" id="ATY30615.1"/>
    </source>
</evidence>
<dbReference type="Pfam" id="PF05621">
    <property type="entry name" value="TniB"/>
    <property type="match status" value="1"/>
</dbReference>
<reference evidence="1 2" key="1">
    <citation type="submission" date="2017-11" db="EMBL/GenBank/DDBJ databases">
        <title>Complete genome sequence of Sphingomonas sp. Strain Cra20, a psychrotolerant potential plant growth promoting rhizobacteria.</title>
        <authorList>
            <person name="Luo Y."/>
        </authorList>
    </citation>
    <scope>NUCLEOTIDE SEQUENCE [LARGE SCALE GENOMIC DNA]</scope>
    <source>
        <strain evidence="1 2">Cra20</strain>
    </source>
</reference>
<evidence type="ECO:0000313" key="2">
    <source>
        <dbReference type="Proteomes" id="UP000229081"/>
    </source>
</evidence>
<dbReference type="Proteomes" id="UP000229081">
    <property type="component" value="Chromosome"/>
</dbReference>